<dbReference type="STRING" id="446462.Amir_1361"/>
<organism evidence="1 2">
    <name type="scientific">Actinosynnema mirum (strain ATCC 29888 / DSM 43827 / JCM 3225 / NBRC 14064 / NCIMB 13271 / NRRL B-12336 / IMRU 3971 / 101)</name>
    <dbReference type="NCBI Taxonomy" id="446462"/>
    <lineage>
        <taxon>Bacteria</taxon>
        <taxon>Bacillati</taxon>
        <taxon>Actinomycetota</taxon>
        <taxon>Actinomycetes</taxon>
        <taxon>Pseudonocardiales</taxon>
        <taxon>Pseudonocardiaceae</taxon>
        <taxon>Actinosynnema</taxon>
    </lineage>
</organism>
<protein>
    <submittedName>
        <fullName evidence="1">Uncharacterized protein</fullName>
    </submittedName>
</protein>
<dbReference type="KEGG" id="ami:Amir_1361"/>
<dbReference type="InterPro" id="IPR025680">
    <property type="entry name" value="DddI"/>
</dbReference>
<dbReference type="HOGENOM" id="CLU_129334_0_0_11"/>
<proteinExistence type="predicted"/>
<reference evidence="1 2" key="1">
    <citation type="journal article" date="2009" name="Stand. Genomic Sci.">
        <title>Complete genome sequence of Actinosynnema mirum type strain (101).</title>
        <authorList>
            <person name="Land M."/>
            <person name="Lapidus A."/>
            <person name="Mayilraj S."/>
            <person name="Chen F."/>
            <person name="Copeland A."/>
            <person name="Del Rio T.G."/>
            <person name="Nolan M."/>
            <person name="Lucas S."/>
            <person name="Tice H."/>
            <person name="Cheng J.F."/>
            <person name="Chertkov O."/>
            <person name="Bruce D."/>
            <person name="Goodwin L."/>
            <person name="Pitluck S."/>
            <person name="Rohde M."/>
            <person name="Goker M."/>
            <person name="Pati A."/>
            <person name="Ivanova N."/>
            <person name="Mavromatis K."/>
            <person name="Chen A."/>
            <person name="Palaniappan K."/>
            <person name="Hauser L."/>
            <person name="Chang Y.J."/>
            <person name="Jeffries C.C."/>
            <person name="Brettin T."/>
            <person name="Detter J.C."/>
            <person name="Han C."/>
            <person name="Chain P."/>
            <person name="Tindall B.J."/>
            <person name="Bristow J."/>
            <person name="Eisen J.A."/>
            <person name="Markowitz V."/>
            <person name="Hugenholtz P."/>
            <person name="Kyrpides N.C."/>
            <person name="Klenk H.P."/>
        </authorList>
    </citation>
    <scope>NUCLEOTIDE SEQUENCE [LARGE SCALE GENOMIC DNA]</scope>
    <source>
        <strain evidence="2">ATCC 29888 / DSM 43827 / JCM 3225 / NBRC 14064 / NCIMB 13271 / NRRL B-12336 / IMRU 3971 / 101</strain>
    </source>
</reference>
<evidence type="ECO:0000313" key="2">
    <source>
        <dbReference type="Proteomes" id="UP000002213"/>
    </source>
</evidence>
<name>C6W9F0_ACTMD</name>
<keyword evidence="2" id="KW-1185">Reference proteome</keyword>
<dbReference type="RefSeq" id="WP_015800203.1">
    <property type="nucleotide sequence ID" value="NC_013093.1"/>
</dbReference>
<accession>C6W9F0</accession>
<dbReference type="eggNOG" id="ENOG50322E7">
    <property type="taxonomic scope" value="Bacteria"/>
</dbReference>
<evidence type="ECO:0000313" key="1">
    <source>
        <dbReference type="EMBL" id="ACU35313.1"/>
    </source>
</evidence>
<gene>
    <name evidence="1" type="ordered locus">Amir_1361</name>
</gene>
<dbReference type="AlphaFoldDB" id="C6W9F0"/>
<dbReference type="Proteomes" id="UP000002213">
    <property type="component" value="Chromosome"/>
</dbReference>
<sequence length="137" mass="14609">MATLSAIFDHETGANPVLIETQEDLDALVERVRERSTGHPCPSIVEISDAADPWGSPTAYAGIGNDRGFVQVHDDPMRATRGRAGTTGTVVYDLVANATDIPADQEVPLDVVRAVLAAYLAHNSRIPADHPLLNIVS</sequence>
<dbReference type="EMBL" id="CP001630">
    <property type="protein sequence ID" value="ACU35313.1"/>
    <property type="molecule type" value="Genomic_DNA"/>
</dbReference>
<dbReference type="OrthoDB" id="3688505at2"/>
<dbReference type="Pfam" id="PF14430">
    <property type="entry name" value="Imm1"/>
    <property type="match status" value="1"/>
</dbReference>